<comment type="function">
    <text evidence="3">NAD-dependent lysine deacetylase and desuccinylase that specifically removes acetyl and succinyl groups on target proteins. Modulates the activities of several proteins which are inactive in their acylated form.</text>
</comment>
<dbReference type="InterPro" id="IPR026591">
    <property type="entry name" value="Sirtuin_cat_small_dom_sf"/>
</dbReference>
<dbReference type="InterPro" id="IPR026590">
    <property type="entry name" value="Ssirtuin_cat_dom"/>
</dbReference>
<keyword evidence="2 3" id="KW-0520">NAD</keyword>
<keyword evidence="3 4" id="KW-0479">Metal-binding</keyword>
<feature type="binding site" evidence="3">
    <location>
        <begin position="213"/>
        <end position="215"/>
    </location>
    <ligand>
        <name>NAD(+)</name>
        <dbReference type="ChEBI" id="CHEBI:57540"/>
    </ligand>
</feature>
<comment type="similarity">
    <text evidence="3">Belongs to the sirtuin family. Class III subfamily.</text>
</comment>
<dbReference type="Gene3D" id="3.40.50.1220">
    <property type="entry name" value="TPP-binding domain"/>
    <property type="match status" value="1"/>
</dbReference>
<dbReference type="CDD" id="cd01412">
    <property type="entry name" value="SIRT5_Af1_CobB"/>
    <property type="match status" value="1"/>
</dbReference>
<name>A0A8J6Y5P2_9BACT</name>
<feature type="binding site" evidence="3">
    <location>
        <position position="67"/>
    </location>
    <ligand>
        <name>substrate</name>
    </ligand>
</feature>
<feature type="binding site" evidence="3">
    <location>
        <begin position="23"/>
        <end position="42"/>
    </location>
    <ligand>
        <name>NAD(+)</name>
        <dbReference type="ChEBI" id="CHEBI:57540"/>
    </ligand>
</feature>
<feature type="binding site" evidence="3">
    <location>
        <begin position="101"/>
        <end position="104"/>
    </location>
    <ligand>
        <name>NAD(+)</name>
        <dbReference type="ChEBI" id="CHEBI:57540"/>
    </ligand>
</feature>
<comment type="catalytic activity">
    <reaction evidence="3">
        <text>N(6)-succinyl-L-lysyl-[protein] + NAD(+) + H2O = 2''-O-succinyl-ADP-D-ribose + nicotinamide + L-lysyl-[protein]</text>
        <dbReference type="Rhea" id="RHEA:47668"/>
        <dbReference type="Rhea" id="RHEA-COMP:9752"/>
        <dbReference type="Rhea" id="RHEA-COMP:11877"/>
        <dbReference type="ChEBI" id="CHEBI:15377"/>
        <dbReference type="ChEBI" id="CHEBI:17154"/>
        <dbReference type="ChEBI" id="CHEBI:29969"/>
        <dbReference type="ChEBI" id="CHEBI:57540"/>
        <dbReference type="ChEBI" id="CHEBI:87830"/>
        <dbReference type="ChEBI" id="CHEBI:87832"/>
    </reaction>
</comment>
<comment type="subcellular location">
    <subcellularLocation>
        <location evidence="3">Cytoplasm</location>
    </subcellularLocation>
</comment>
<protein>
    <recommendedName>
        <fullName evidence="3">NAD-dependent protein deacylase</fullName>
        <ecNumber evidence="3">2.3.1.286</ecNumber>
    </recommendedName>
    <alternativeName>
        <fullName evidence="3">Regulatory protein SIR2 homolog</fullName>
    </alternativeName>
</protein>
<feature type="binding site" evidence="3 4">
    <location>
        <position position="148"/>
    </location>
    <ligand>
        <name>Zn(2+)</name>
        <dbReference type="ChEBI" id="CHEBI:29105"/>
    </ligand>
</feature>
<dbReference type="PANTHER" id="PTHR11085">
    <property type="entry name" value="NAD-DEPENDENT PROTEIN DEACYLASE SIRTUIN-5, MITOCHONDRIAL-RELATED"/>
    <property type="match status" value="1"/>
</dbReference>
<dbReference type="Pfam" id="PF02146">
    <property type="entry name" value="SIR2"/>
    <property type="match status" value="1"/>
</dbReference>
<accession>A0A8J6Y5P2</accession>
<dbReference type="InterPro" id="IPR003000">
    <property type="entry name" value="Sirtuin"/>
</dbReference>
<dbReference type="PROSITE" id="PS50305">
    <property type="entry name" value="SIRTUIN"/>
    <property type="match status" value="1"/>
</dbReference>
<gene>
    <name evidence="3" type="primary">cobB</name>
    <name evidence="6" type="ORF">IFK94_11040</name>
</gene>
<reference evidence="6 7" key="1">
    <citation type="submission" date="2020-08" db="EMBL/GenBank/DDBJ databases">
        <title>Acidobacteriota in marine sediments use diverse sulfur dissimilation pathways.</title>
        <authorList>
            <person name="Wasmund K."/>
        </authorList>
    </citation>
    <scope>NUCLEOTIDE SEQUENCE [LARGE SCALE GENOMIC DNA]</scope>
    <source>
        <strain evidence="6">MAG AM4</strain>
    </source>
</reference>
<dbReference type="InterPro" id="IPR027546">
    <property type="entry name" value="Sirtuin_class_III"/>
</dbReference>
<feature type="domain" description="Deacetylase sirtuin-type" evidence="5">
    <location>
        <begin position="1"/>
        <end position="243"/>
    </location>
</feature>
<proteinExistence type="inferred from homology"/>
<dbReference type="GO" id="GO:0070403">
    <property type="term" value="F:NAD+ binding"/>
    <property type="evidence" value="ECO:0007669"/>
    <property type="project" value="UniProtKB-UniRule"/>
</dbReference>
<keyword evidence="1" id="KW-0808">Transferase</keyword>
<feature type="binding site" evidence="3">
    <location>
        <position position="231"/>
    </location>
    <ligand>
        <name>NAD(+)</name>
        <dbReference type="ChEBI" id="CHEBI:57540"/>
    </ligand>
</feature>
<keyword evidence="3 4" id="KW-0862">Zinc</keyword>
<dbReference type="EMBL" id="JACXWD010000038">
    <property type="protein sequence ID" value="MBD3868649.1"/>
    <property type="molecule type" value="Genomic_DNA"/>
</dbReference>
<dbReference type="Proteomes" id="UP000648239">
    <property type="component" value="Unassembled WGS sequence"/>
</dbReference>
<evidence type="ECO:0000313" key="6">
    <source>
        <dbReference type="EMBL" id="MBD3868649.1"/>
    </source>
</evidence>
<dbReference type="EC" id="2.3.1.286" evidence="3"/>
<sequence>MQEPTGELLRLLSSDPPTVVLTGAGVSAESGLATFRGPGGHWEGRDPMSLATPEAFDAEPMTVWRFYDWRRTQAASAKPNPAHTAIVDLEKKLSNLTVVTQNVDGLHERAGTAEIIRLHGSLWTLRCTVCGAEREDLRPALHPLPPGCGCGGMLRPGVVWFGEQLPRESMGKAQNAVRNCRLMLVVGTSSLVYPAAAMPQAARAAGAFVVEVNPERTPLTPMVDEHYDGPAGEILPGFVSSMA</sequence>
<feature type="binding site" evidence="3 4">
    <location>
        <position position="127"/>
    </location>
    <ligand>
        <name>Zn(2+)</name>
        <dbReference type="ChEBI" id="CHEBI:29105"/>
    </ligand>
</feature>
<feature type="binding site" evidence="3">
    <location>
        <position position="70"/>
    </location>
    <ligand>
        <name>substrate</name>
    </ligand>
</feature>
<evidence type="ECO:0000256" key="1">
    <source>
        <dbReference type="ARBA" id="ARBA00022679"/>
    </source>
</evidence>
<evidence type="ECO:0000313" key="7">
    <source>
        <dbReference type="Proteomes" id="UP000648239"/>
    </source>
</evidence>
<dbReference type="GO" id="GO:0036055">
    <property type="term" value="F:protein-succinyllysine desuccinylase activity"/>
    <property type="evidence" value="ECO:0007669"/>
    <property type="project" value="UniProtKB-UniRule"/>
</dbReference>
<evidence type="ECO:0000256" key="2">
    <source>
        <dbReference type="ARBA" id="ARBA00023027"/>
    </source>
</evidence>
<dbReference type="InterPro" id="IPR029035">
    <property type="entry name" value="DHS-like_NAD/FAD-binding_dom"/>
</dbReference>
<comment type="cofactor">
    <cofactor evidence="3">
        <name>Zn(2+)</name>
        <dbReference type="ChEBI" id="CHEBI:29105"/>
    </cofactor>
    <text evidence="3">Binds 1 zinc ion per subunit.</text>
</comment>
<dbReference type="GO" id="GO:0017136">
    <property type="term" value="F:histone deacetylase activity, NAD-dependent"/>
    <property type="evidence" value="ECO:0007669"/>
    <property type="project" value="TreeGrafter"/>
</dbReference>
<evidence type="ECO:0000256" key="3">
    <source>
        <dbReference type="HAMAP-Rule" id="MF_01121"/>
    </source>
</evidence>
<dbReference type="Gene3D" id="3.30.1600.10">
    <property type="entry name" value="SIR2/SIRT2 'Small Domain"/>
    <property type="match status" value="1"/>
</dbReference>
<dbReference type="NCBIfam" id="NF001753">
    <property type="entry name" value="PRK00481.1-3"/>
    <property type="match status" value="1"/>
</dbReference>
<dbReference type="GO" id="GO:0008270">
    <property type="term" value="F:zinc ion binding"/>
    <property type="evidence" value="ECO:0007669"/>
    <property type="project" value="UniProtKB-UniRule"/>
</dbReference>
<dbReference type="InterPro" id="IPR050134">
    <property type="entry name" value="NAD-dep_sirtuin_deacylases"/>
</dbReference>
<evidence type="ECO:0000259" key="5">
    <source>
        <dbReference type="PROSITE" id="PS50305"/>
    </source>
</evidence>
<dbReference type="HAMAP" id="MF_01121">
    <property type="entry name" value="Sirtuin_ClassIII"/>
    <property type="match status" value="1"/>
</dbReference>
<feature type="binding site" evidence="3">
    <location>
        <begin position="187"/>
        <end position="189"/>
    </location>
    <ligand>
        <name>NAD(+)</name>
        <dbReference type="ChEBI" id="CHEBI:57540"/>
    </ligand>
</feature>
<comment type="catalytic activity">
    <reaction evidence="3">
        <text>N(6)-acetyl-L-lysyl-[protein] + NAD(+) + H2O = 2''-O-acetyl-ADP-D-ribose + nicotinamide + L-lysyl-[protein]</text>
        <dbReference type="Rhea" id="RHEA:43636"/>
        <dbReference type="Rhea" id="RHEA-COMP:9752"/>
        <dbReference type="Rhea" id="RHEA-COMP:10731"/>
        <dbReference type="ChEBI" id="CHEBI:15377"/>
        <dbReference type="ChEBI" id="CHEBI:17154"/>
        <dbReference type="ChEBI" id="CHEBI:29969"/>
        <dbReference type="ChEBI" id="CHEBI:57540"/>
        <dbReference type="ChEBI" id="CHEBI:61930"/>
        <dbReference type="ChEBI" id="CHEBI:83767"/>
        <dbReference type="EC" id="2.3.1.286"/>
    </reaction>
</comment>
<organism evidence="6 7">
    <name type="scientific">Candidatus Polarisedimenticola svalbardensis</name>
    <dbReference type="NCBI Taxonomy" id="2886004"/>
    <lineage>
        <taxon>Bacteria</taxon>
        <taxon>Pseudomonadati</taxon>
        <taxon>Acidobacteriota</taxon>
        <taxon>Candidatus Polarisedimenticolia</taxon>
        <taxon>Candidatus Polarisedimenticolales</taxon>
        <taxon>Candidatus Polarisedimenticolaceae</taxon>
        <taxon>Candidatus Polarisedimenticola</taxon>
    </lineage>
</organism>
<keyword evidence="3" id="KW-0963">Cytoplasm</keyword>
<dbReference type="SUPFAM" id="SSF52467">
    <property type="entry name" value="DHS-like NAD/FAD-binding domain"/>
    <property type="match status" value="1"/>
</dbReference>
<dbReference type="GO" id="GO:0005737">
    <property type="term" value="C:cytoplasm"/>
    <property type="evidence" value="ECO:0007669"/>
    <property type="project" value="UniProtKB-SubCell"/>
</dbReference>
<dbReference type="GO" id="GO:0036054">
    <property type="term" value="F:protein-malonyllysine demalonylase activity"/>
    <property type="evidence" value="ECO:0007669"/>
    <property type="project" value="InterPro"/>
</dbReference>
<feature type="binding site" evidence="3 4">
    <location>
        <position position="130"/>
    </location>
    <ligand>
        <name>Zn(2+)</name>
        <dbReference type="ChEBI" id="CHEBI:29105"/>
    </ligand>
</feature>
<dbReference type="AlphaFoldDB" id="A0A8J6Y5P2"/>
<comment type="domain">
    <text evidence="3">2 residues (Tyr-67 and Arg-70) present in a large hydrophobic pocket are probably involved in substrate specificity. They are important for desuccinylation activity, but dispensable for deacetylation activity.</text>
</comment>
<feature type="binding site" evidence="3 4">
    <location>
        <position position="150"/>
    </location>
    <ligand>
        <name>Zn(2+)</name>
        <dbReference type="ChEBI" id="CHEBI:29105"/>
    </ligand>
</feature>
<feature type="active site" description="Proton acceptor" evidence="3 4">
    <location>
        <position position="119"/>
    </location>
</feature>
<evidence type="ECO:0000256" key="4">
    <source>
        <dbReference type="PROSITE-ProRule" id="PRU00236"/>
    </source>
</evidence>
<comment type="caution">
    <text evidence="6">The sequence shown here is derived from an EMBL/GenBank/DDBJ whole genome shotgun (WGS) entry which is preliminary data.</text>
</comment>
<dbReference type="PANTHER" id="PTHR11085:SF10">
    <property type="entry name" value="NAD-DEPENDENT PROTEIN DEACYLASE SIRTUIN-5, MITOCHONDRIAL-RELATED"/>
    <property type="match status" value="1"/>
</dbReference>